<reference evidence="2" key="1">
    <citation type="journal article" date="2019" name="Int. J. Syst. Evol. Microbiol.">
        <title>The Global Catalogue of Microorganisms (GCM) 10K type strain sequencing project: providing services to taxonomists for standard genome sequencing and annotation.</title>
        <authorList>
            <consortium name="The Broad Institute Genomics Platform"/>
            <consortium name="The Broad Institute Genome Sequencing Center for Infectious Disease"/>
            <person name="Wu L."/>
            <person name="Ma J."/>
        </authorList>
    </citation>
    <scope>NUCLEOTIDE SEQUENCE [LARGE SCALE GENOMIC DNA]</scope>
    <source>
        <strain evidence="2">JCM 17927</strain>
    </source>
</reference>
<dbReference type="Pfam" id="PF02585">
    <property type="entry name" value="PIG-L"/>
    <property type="match status" value="1"/>
</dbReference>
<dbReference type="PANTHER" id="PTHR12993:SF30">
    <property type="entry name" value="N-ACETYL-ALPHA-D-GLUCOSAMINYL L-MALATE DEACETYLASE 1"/>
    <property type="match status" value="1"/>
</dbReference>
<accession>A0ABP8N7C9</accession>
<evidence type="ECO:0000313" key="1">
    <source>
        <dbReference type="EMBL" id="GAA4462608.1"/>
    </source>
</evidence>
<keyword evidence="2" id="KW-1185">Reference proteome</keyword>
<gene>
    <name evidence="1" type="ORF">GCM10023189_39500</name>
</gene>
<dbReference type="Proteomes" id="UP001501175">
    <property type="component" value="Unassembled WGS sequence"/>
</dbReference>
<comment type="caution">
    <text evidence="1">The sequence shown here is derived from an EMBL/GenBank/DDBJ whole genome shotgun (WGS) entry which is preliminary data.</text>
</comment>
<protein>
    <submittedName>
        <fullName evidence="1">PIG-L family deacetylase</fullName>
    </submittedName>
</protein>
<name>A0ABP8N7C9_9BACT</name>
<dbReference type="RefSeq" id="WP_345246231.1">
    <property type="nucleotide sequence ID" value="NZ_BAABHD010000070.1"/>
</dbReference>
<dbReference type="PANTHER" id="PTHR12993">
    <property type="entry name" value="N-ACETYLGLUCOSAMINYL-PHOSPHATIDYLINOSITOL DE-N-ACETYLASE-RELATED"/>
    <property type="match status" value="1"/>
</dbReference>
<sequence>MRTAMAIAAHPDDIEFMMAGTLLLLKQAGYDIHYLNLSGGNCGSVEYDSETTKKIRLAEAQQAAQVLGAHFHPPFCNDLEIVYDLKTLRRLAAIVREVNPAVVLTHSSVDYMEDHSNTCRLVVTATFARGMPNFTSVPTRPTGSYDCTLYHAMPHGLRDPFGRPVIAGAFVNTTAVHRIKLEALKAHQSQQNWLDVSQNLNSYLQTMEDMALEVGRMSGKYLYAEGWRRHLHYGFCAPDADPLQELGDDYFINEDFYKTYHAP</sequence>
<organism evidence="1 2">
    <name type="scientific">Nibrella saemangeumensis</name>
    <dbReference type="NCBI Taxonomy" id="1084526"/>
    <lineage>
        <taxon>Bacteria</taxon>
        <taxon>Pseudomonadati</taxon>
        <taxon>Bacteroidota</taxon>
        <taxon>Cytophagia</taxon>
        <taxon>Cytophagales</taxon>
        <taxon>Spirosomataceae</taxon>
        <taxon>Nibrella</taxon>
    </lineage>
</organism>
<dbReference type="Gene3D" id="3.40.50.10320">
    <property type="entry name" value="LmbE-like"/>
    <property type="match status" value="1"/>
</dbReference>
<evidence type="ECO:0000313" key="2">
    <source>
        <dbReference type="Proteomes" id="UP001501175"/>
    </source>
</evidence>
<dbReference type="InterPro" id="IPR003737">
    <property type="entry name" value="GlcNAc_PI_deacetylase-related"/>
</dbReference>
<dbReference type="SUPFAM" id="SSF102588">
    <property type="entry name" value="LmbE-like"/>
    <property type="match status" value="1"/>
</dbReference>
<proteinExistence type="predicted"/>
<dbReference type="InterPro" id="IPR024078">
    <property type="entry name" value="LmbE-like_dom_sf"/>
</dbReference>
<dbReference type="EMBL" id="BAABHD010000070">
    <property type="protein sequence ID" value="GAA4462608.1"/>
    <property type="molecule type" value="Genomic_DNA"/>
</dbReference>